<dbReference type="SUPFAM" id="SSF55811">
    <property type="entry name" value="Nudix"/>
    <property type="match status" value="1"/>
</dbReference>
<dbReference type="PANTHER" id="PTHR43736:SF1">
    <property type="entry name" value="DIHYDRONEOPTERIN TRIPHOSPHATE DIPHOSPHATASE"/>
    <property type="match status" value="1"/>
</dbReference>
<reference evidence="3 4" key="1">
    <citation type="submission" date="2018-06" db="EMBL/GenBank/DDBJ databases">
        <title>Complete Genomes of Monosporascus.</title>
        <authorList>
            <person name="Robinson A.J."/>
            <person name="Natvig D.O."/>
        </authorList>
    </citation>
    <scope>NUCLEOTIDE SEQUENCE [LARGE SCALE GENOMIC DNA]</scope>
    <source>
        <strain evidence="3 4">CBS 110550</strain>
    </source>
</reference>
<dbReference type="InterPro" id="IPR000086">
    <property type="entry name" value="NUDIX_hydrolase_dom"/>
</dbReference>
<dbReference type="AlphaFoldDB" id="A0A4Q4TDY8"/>
<evidence type="ECO:0000313" key="4">
    <source>
        <dbReference type="Proteomes" id="UP000293360"/>
    </source>
</evidence>
<evidence type="ECO:0000313" key="3">
    <source>
        <dbReference type="EMBL" id="RYP03884.1"/>
    </source>
</evidence>
<dbReference type="Proteomes" id="UP000293360">
    <property type="component" value="Unassembled WGS sequence"/>
</dbReference>
<organism evidence="3 4">
    <name type="scientific">Monosporascus ibericus</name>
    <dbReference type="NCBI Taxonomy" id="155417"/>
    <lineage>
        <taxon>Eukaryota</taxon>
        <taxon>Fungi</taxon>
        <taxon>Dikarya</taxon>
        <taxon>Ascomycota</taxon>
        <taxon>Pezizomycotina</taxon>
        <taxon>Sordariomycetes</taxon>
        <taxon>Xylariomycetidae</taxon>
        <taxon>Xylariales</taxon>
        <taxon>Xylariales incertae sedis</taxon>
        <taxon>Monosporascus</taxon>
    </lineage>
</organism>
<gene>
    <name evidence="3" type="ORF">DL764_004800</name>
</gene>
<evidence type="ECO:0000259" key="2">
    <source>
        <dbReference type="PROSITE" id="PS51462"/>
    </source>
</evidence>
<feature type="domain" description="Nudix hydrolase" evidence="2">
    <location>
        <begin position="74"/>
        <end position="223"/>
    </location>
</feature>
<dbReference type="PROSITE" id="PS51462">
    <property type="entry name" value="NUDIX"/>
    <property type="match status" value="1"/>
</dbReference>
<dbReference type="OrthoDB" id="276276at2759"/>
<evidence type="ECO:0000256" key="1">
    <source>
        <dbReference type="SAM" id="MobiDB-lite"/>
    </source>
</evidence>
<keyword evidence="4" id="KW-1185">Reference proteome</keyword>
<proteinExistence type="predicted"/>
<feature type="region of interest" description="Disordered" evidence="1">
    <location>
        <begin position="66"/>
        <end position="87"/>
    </location>
</feature>
<dbReference type="STRING" id="155417.A0A4Q4TDY8"/>
<comment type="caution">
    <text evidence="3">The sequence shown here is derived from an EMBL/GenBank/DDBJ whole genome shotgun (WGS) entry which is preliminary data.</text>
</comment>
<dbReference type="Gene3D" id="3.90.79.10">
    <property type="entry name" value="Nucleoside Triphosphate Pyrophosphohydrolase"/>
    <property type="match status" value="1"/>
</dbReference>
<name>A0A4Q4TDY8_9PEZI</name>
<dbReference type="EMBL" id="QJNU01000237">
    <property type="protein sequence ID" value="RYP03884.1"/>
    <property type="molecule type" value="Genomic_DNA"/>
</dbReference>
<sequence length="241" mass="26353">MDAAAAVATEPVPAPVPAAPTTFTVSPSLATFQKPLRAYLDANPQYGAIAVGACVFNDSNRTTTDTTMAIDDKDNNAPASATQQEKDEQELRILLLQRAPTDSMPLRWEVPGGACDLEDETLLHAVARELWEESGLRAASIQGLVFSGSGTSTGTGVIDRDVFFSRRGVRIRKFSFVVGVEEGPAEVRLDPAEHVAFLWVAEEEARRGRCGDIAFEFTTRRQRETVLEAFKMMREGFDVRS</sequence>
<dbReference type="InterPro" id="IPR015797">
    <property type="entry name" value="NUDIX_hydrolase-like_dom_sf"/>
</dbReference>
<protein>
    <recommendedName>
        <fullName evidence="2">Nudix hydrolase domain-containing protein</fullName>
    </recommendedName>
</protein>
<dbReference type="PANTHER" id="PTHR43736">
    <property type="entry name" value="ADP-RIBOSE PYROPHOSPHATASE"/>
    <property type="match status" value="1"/>
</dbReference>
<dbReference type="Pfam" id="PF00293">
    <property type="entry name" value="NUDIX"/>
    <property type="match status" value="1"/>
</dbReference>
<dbReference type="CDD" id="cd02883">
    <property type="entry name" value="NUDIX_Hydrolase"/>
    <property type="match status" value="1"/>
</dbReference>
<accession>A0A4Q4TDY8</accession>